<protein>
    <submittedName>
        <fullName evidence="2">Alpha/beta fold hydrolase</fullName>
    </submittedName>
</protein>
<evidence type="ECO:0000259" key="1">
    <source>
        <dbReference type="Pfam" id="PF00561"/>
    </source>
</evidence>
<gene>
    <name evidence="2" type="ORF">ACIGXA_11585</name>
</gene>
<dbReference type="RefSeq" id="WP_399647317.1">
    <property type="nucleotide sequence ID" value="NZ_JBITYG010000003.1"/>
</dbReference>
<comment type="caution">
    <text evidence="2">The sequence shown here is derived from an EMBL/GenBank/DDBJ whole genome shotgun (WGS) entry which is preliminary data.</text>
</comment>
<accession>A0ABW8C3Z5</accession>
<dbReference type="Gene3D" id="3.40.50.1820">
    <property type="entry name" value="alpha/beta hydrolase"/>
    <property type="match status" value="1"/>
</dbReference>
<reference evidence="2 3" key="1">
    <citation type="submission" date="2024-10" db="EMBL/GenBank/DDBJ databases">
        <title>The Natural Products Discovery Center: Release of the First 8490 Sequenced Strains for Exploring Actinobacteria Biosynthetic Diversity.</title>
        <authorList>
            <person name="Kalkreuter E."/>
            <person name="Kautsar S.A."/>
            <person name="Yang D."/>
            <person name="Bader C.D."/>
            <person name="Teijaro C.N."/>
            <person name="Fluegel L."/>
            <person name="Davis C.M."/>
            <person name="Simpson J.R."/>
            <person name="Lauterbach L."/>
            <person name="Steele A.D."/>
            <person name="Gui C."/>
            <person name="Meng S."/>
            <person name="Li G."/>
            <person name="Viehrig K."/>
            <person name="Ye F."/>
            <person name="Su P."/>
            <person name="Kiefer A.F."/>
            <person name="Nichols A."/>
            <person name="Cepeda A.J."/>
            <person name="Yan W."/>
            <person name="Fan B."/>
            <person name="Jiang Y."/>
            <person name="Adhikari A."/>
            <person name="Zheng C.-J."/>
            <person name="Schuster L."/>
            <person name="Cowan T.M."/>
            <person name="Smanski M.J."/>
            <person name="Chevrette M.G."/>
            <person name="De Carvalho L.P.S."/>
            <person name="Shen B."/>
        </authorList>
    </citation>
    <scope>NUCLEOTIDE SEQUENCE [LARGE SCALE GENOMIC DNA]</scope>
    <source>
        <strain evidence="2 3">NPDC053399</strain>
    </source>
</reference>
<dbReference type="EMBL" id="JBITYG010000003">
    <property type="protein sequence ID" value="MFI9101155.1"/>
    <property type="molecule type" value="Genomic_DNA"/>
</dbReference>
<name>A0ABW8C3Z5_9ACTN</name>
<dbReference type="Proteomes" id="UP001614394">
    <property type="component" value="Unassembled WGS sequence"/>
</dbReference>
<dbReference type="PRINTS" id="PR00412">
    <property type="entry name" value="EPOXHYDRLASE"/>
</dbReference>
<dbReference type="Pfam" id="PF00561">
    <property type="entry name" value="Abhydrolase_1"/>
    <property type="match status" value="1"/>
</dbReference>
<dbReference type="PANTHER" id="PTHR43798">
    <property type="entry name" value="MONOACYLGLYCEROL LIPASE"/>
    <property type="match status" value="1"/>
</dbReference>
<dbReference type="SUPFAM" id="SSF53474">
    <property type="entry name" value="alpha/beta-Hydrolases"/>
    <property type="match status" value="1"/>
</dbReference>
<organism evidence="2 3">
    <name type="scientific">Streptomyces fildesensis</name>
    <dbReference type="NCBI Taxonomy" id="375757"/>
    <lineage>
        <taxon>Bacteria</taxon>
        <taxon>Bacillati</taxon>
        <taxon>Actinomycetota</taxon>
        <taxon>Actinomycetes</taxon>
        <taxon>Kitasatosporales</taxon>
        <taxon>Streptomycetaceae</taxon>
        <taxon>Streptomyces</taxon>
    </lineage>
</organism>
<keyword evidence="3" id="KW-1185">Reference proteome</keyword>
<sequence>MTAATAQVNGITVGYEDAGAGDPLVLVHGHPFDRSMWAPQVGAFAAGGWRVIAPDLRGYGATTVVPGTTPLETFARDIAALLDHLGLDRVVIGGLSMGGQIVMEFCRLFPERVRGLLLADTFPEAETEDGKRVRRDMAERLVREGLKGYTDEVLSKMVAPYNIEALPAVADHVRGMMYGAPPEGAAAALRGRAERPDYGDLLGRIAVPALVVVGRDDEYTPVTDAEAMHRRISGSELAIIEGAAHLPNLERPDEFNAALDRFLARVMTKA</sequence>
<dbReference type="GO" id="GO:0016787">
    <property type="term" value="F:hydrolase activity"/>
    <property type="evidence" value="ECO:0007669"/>
    <property type="project" value="UniProtKB-KW"/>
</dbReference>
<keyword evidence="2" id="KW-0378">Hydrolase</keyword>
<feature type="domain" description="AB hydrolase-1" evidence="1">
    <location>
        <begin position="23"/>
        <end position="252"/>
    </location>
</feature>
<dbReference type="InterPro" id="IPR000073">
    <property type="entry name" value="AB_hydrolase_1"/>
</dbReference>
<dbReference type="InterPro" id="IPR050266">
    <property type="entry name" value="AB_hydrolase_sf"/>
</dbReference>
<evidence type="ECO:0000313" key="3">
    <source>
        <dbReference type="Proteomes" id="UP001614394"/>
    </source>
</evidence>
<evidence type="ECO:0000313" key="2">
    <source>
        <dbReference type="EMBL" id="MFI9101155.1"/>
    </source>
</evidence>
<dbReference type="InterPro" id="IPR000639">
    <property type="entry name" value="Epox_hydrolase-like"/>
</dbReference>
<dbReference type="PRINTS" id="PR00111">
    <property type="entry name" value="ABHYDROLASE"/>
</dbReference>
<dbReference type="InterPro" id="IPR029058">
    <property type="entry name" value="AB_hydrolase_fold"/>
</dbReference>
<proteinExistence type="predicted"/>